<protein>
    <submittedName>
        <fullName evidence="2">Uncharacterized protein</fullName>
    </submittedName>
</protein>
<gene>
    <name evidence="1" type="ORF">CCAL12919_05620</name>
    <name evidence="2" type="ORF">CCAL9337_06740</name>
</gene>
<evidence type="ECO:0000313" key="4">
    <source>
        <dbReference type="Proteomes" id="UP001318760"/>
    </source>
</evidence>
<evidence type="ECO:0000313" key="2">
    <source>
        <dbReference type="EMBL" id="MBE3608418.1"/>
    </source>
</evidence>
<evidence type="ECO:0000313" key="3">
    <source>
        <dbReference type="Proteomes" id="UP000650616"/>
    </source>
</evidence>
<name>A0AAW3ZY17_9BACT</name>
<reference evidence="2 3" key="1">
    <citation type="submission" date="2015-08" db="EMBL/GenBank/DDBJ databases">
        <title>Comparative genomics of the Campylobacter concisus group.</title>
        <authorList>
            <person name="Yee E."/>
            <person name="Chapman M.H."/>
            <person name="Huynh S."/>
            <person name="Bono J.L."/>
            <person name="On S.L."/>
            <person name="St Leger J."/>
            <person name="Foster G."/>
            <person name="Parker C.T."/>
            <person name="Miller W.G."/>
        </authorList>
    </citation>
    <scope>NUCLEOTIDE SEQUENCE [LARGE SCALE GENOMIC DNA]</scope>
    <source>
        <strain evidence="2 3">RM9337</strain>
    </source>
</reference>
<keyword evidence="3" id="KW-1185">Reference proteome</keyword>
<dbReference type="Proteomes" id="UP000650616">
    <property type="component" value="Unassembled WGS sequence"/>
</dbReference>
<comment type="caution">
    <text evidence="2">The sequence shown here is derived from an EMBL/GenBank/DDBJ whole genome shotgun (WGS) entry which is preliminary data.</text>
</comment>
<organism evidence="2 3">
    <name type="scientific">Campylobacter californiensis</name>
    <dbReference type="NCBI Taxonomy" id="1032243"/>
    <lineage>
        <taxon>Bacteria</taxon>
        <taxon>Pseudomonadati</taxon>
        <taxon>Campylobacterota</taxon>
        <taxon>Epsilonproteobacteria</taxon>
        <taxon>Campylobacterales</taxon>
        <taxon>Campylobacteraceae</taxon>
        <taxon>Campylobacter</taxon>
    </lineage>
</organism>
<dbReference type="EMBL" id="LIWG01000008">
    <property type="protein sequence ID" value="MBE3608418.1"/>
    <property type="molecule type" value="Genomic_DNA"/>
</dbReference>
<dbReference type="Pfam" id="PF19991">
    <property type="entry name" value="HMA_2"/>
    <property type="match status" value="1"/>
</dbReference>
<accession>A0AAW3ZY17</accession>
<sequence>MDINLEILMQISSYFSKIAHTPGRLRVRVDPKIKDLSQSINLGELDSVIAKINGIKNVKFNKIIGSVTIEYDNEIFPKILWDDLLEGQNLDQISVKINNIAKEVYCA</sequence>
<proteinExistence type="predicted"/>
<reference evidence="1 4" key="2">
    <citation type="submission" date="2020-10" db="EMBL/GenBank/DDBJ databases">
        <title>Campylobacter californiensis sp. nov. isolated from cattle and feral swine in California.</title>
        <authorList>
            <person name="Miller W.G."/>
        </authorList>
    </citation>
    <scope>NUCLEOTIDE SEQUENCE [LARGE SCALE GENOMIC DNA]</scope>
    <source>
        <strain evidence="1 4">RM12919</strain>
    </source>
</reference>
<dbReference type="RefSeq" id="WP_170016598.1">
    <property type="nucleotide sequence ID" value="NZ_CP012545.1"/>
</dbReference>
<dbReference type="AlphaFoldDB" id="A0AAW3ZY17"/>
<evidence type="ECO:0000313" key="1">
    <source>
        <dbReference type="EMBL" id="MBE2986610.1"/>
    </source>
</evidence>
<dbReference type="Proteomes" id="UP001318760">
    <property type="component" value="Unassembled WGS sequence"/>
</dbReference>
<dbReference type="EMBL" id="JADBHS010000009">
    <property type="protein sequence ID" value="MBE2986610.1"/>
    <property type="molecule type" value="Genomic_DNA"/>
</dbReference>